<feature type="domain" description="MOSC" evidence="1">
    <location>
        <begin position="118"/>
        <end position="261"/>
    </location>
</feature>
<dbReference type="SUPFAM" id="SSF141673">
    <property type="entry name" value="MOSC N-terminal domain-like"/>
    <property type="match status" value="1"/>
</dbReference>
<dbReference type="RefSeq" id="WP_231330914.1">
    <property type="nucleotide sequence ID" value="NZ_CP059572.1"/>
</dbReference>
<dbReference type="EMBL" id="CP059572">
    <property type="protein sequence ID" value="QXJ25009.1"/>
    <property type="molecule type" value="Genomic_DNA"/>
</dbReference>
<name>A0ABX8R3H9_9ACTN</name>
<proteinExistence type="predicted"/>
<dbReference type="Pfam" id="PF03476">
    <property type="entry name" value="MOSC_N"/>
    <property type="match status" value="1"/>
</dbReference>
<dbReference type="InterPro" id="IPR011037">
    <property type="entry name" value="Pyrv_Knase-like_insert_dom_sf"/>
</dbReference>
<gene>
    <name evidence="2" type="ORF">AGRA3207_006441</name>
</gene>
<dbReference type="SUPFAM" id="SSF50800">
    <property type="entry name" value="PK beta-barrel domain-like"/>
    <property type="match status" value="1"/>
</dbReference>
<dbReference type="InterPro" id="IPR005303">
    <property type="entry name" value="MOCOS_middle"/>
</dbReference>
<dbReference type="PROSITE" id="PS51340">
    <property type="entry name" value="MOSC"/>
    <property type="match status" value="1"/>
</dbReference>
<evidence type="ECO:0000313" key="2">
    <source>
        <dbReference type="EMBL" id="QXJ25009.1"/>
    </source>
</evidence>
<dbReference type="Pfam" id="PF03473">
    <property type="entry name" value="MOSC"/>
    <property type="match status" value="1"/>
</dbReference>
<accession>A0ABX8R3H9</accession>
<protein>
    <submittedName>
        <fullName evidence="2">MOSC domain-containing protein</fullName>
    </submittedName>
</protein>
<keyword evidence="3" id="KW-1185">Reference proteome</keyword>
<sequence>MIAVVAGLNLFPIKSAGAVAAHEAGVTPAGLRHDREFMLVRPDGRHLSQREVPELALLRPAFDGVKLTVHTPLASAPLVWEAADGPARDVTVHGRPCQGVDQGDEPAGWFGAALGLPCRLVRFTGTRPTRLGGGTLAFADGYPVSVLSGESLDDLNRRAGAPLPIDRFRANIVLEGLGPYGEDGVTRLRGTAVEIELVRPCGRCVIINTDQETARRAPGPLRTLAGYRTERFDGERGIMFGRLGIPRAPGTLRVGDALSAS</sequence>
<evidence type="ECO:0000259" key="1">
    <source>
        <dbReference type="PROSITE" id="PS51340"/>
    </source>
</evidence>
<dbReference type="InterPro" id="IPR005302">
    <property type="entry name" value="MoCF_Sase_C"/>
</dbReference>
<evidence type="ECO:0000313" key="3">
    <source>
        <dbReference type="Proteomes" id="UP001049518"/>
    </source>
</evidence>
<reference evidence="2" key="1">
    <citation type="submission" date="2020-07" db="EMBL/GenBank/DDBJ databases">
        <authorList>
            <person name="Tarantini F.S."/>
            <person name="Hong K.W."/>
            <person name="Chan K.G."/>
        </authorList>
    </citation>
    <scope>NUCLEOTIDE SEQUENCE</scope>
    <source>
        <strain evidence="2">32-07</strain>
    </source>
</reference>
<dbReference type="Proteomes" id="UP001049518">
    <property type="component" value="Chromosome"/>
</dbReference>
<organism evidence="2 3">
    <name type="scientific">Actinomadura graeca</name>
    <dbReference type="NCBI Taxonomy" id="2750812"/>
    <lineage>
        <taxon>Bacteria</taxon>
        <taxon>Bacillati</taxon>
        <taxon>Actinomycetota</taxon>
        <taxon>Actinomycetes</taxon>
        <taxon>Streptosporangiales</taxon>
        <taxon>Thermomonosporaceae</taxon>
        <taxon>Actinomadura</taxon>
    </lineage>
</organism>